<proteinExistence type="predicted"/>
<protein>
    <submittedName>
        <fullName evidence="1">Uncharacterized protein</fullName>
    </submittedName>
</protein>
<sequence length="119" mass="13746">MILGLALTLSLQAFGQVEHNFEMGPENTDCHELQLTGEFQNDISLIRKSTFRVHEEMKVSRYHIPSKVEYFSCDGAVGYLIATEKDSLKVYSSIRKTLWDSLTNTPDPIQFYKDYFIDE</sequence>
<dbReference type="Proteomes" id="UP000662783">
    <property type="component" value="Chromosome"/>
</dbReference>
<gene>
    <name evidence="1" type="ORF">JR347_17670</name>
</gene>
<reference evidence="1" key="1">
    <citation type="submission" date="2021-02" db="EMBL/GenBank/DDBJ databases">
        <title>Fulvivirga sp. S481 isolated from sea water.</title>
        <authorList>
            <person name="Bae S.S."/>
            <person name="Baek K."/>
        </authorList>
    </citation>
    <scope>NUCLEOTIDE SEQUENCE</scope>
    <source>
        <strain evidence="1">S481</strain>
    </source>
</reference>
<organism evidence="1 2">
    <name type="scientific">Fulvivirga lutea</name>
    <dbReference type="NCBI Taxonomy" id="2810512"/>
    <lineage>
        <taxon>Bacteria</taxon>
        <taxon>Pseudomonadati</taxon>
        <taxon>Bacteroidota</taxon>
        <taxon>Cytophagia</taxon>
        <taxon>Cytophagales</taxon>
        <taxon>Fulvivirgaceae</taxon>
        <taxon>Fulvivirga</taxon>
    </lineage>
</organism>
<dbReference type="KEGG" id="fuv:JR347_17670"/>
<name>A0A975A0L3_9BACT</name>
<keyword evidence="2" id="KW-1185">Reference proteome</keyword>
<dbReference type="AlphaFoldDB" id="A0A975A0L3"/>
<dbReference type="EMBL" id="CP070608">
    <property type="protein sequence ID" value="QSE97386.1"/>
    <property type="molecule type" value="Genomic_DNA"/>
</dbReference>
<accession>A0A975A0L3</accession>
<evidence type="ECO:0000313" key="1">
    <source>
        <dbReference type="EMBL" id="QSE97386.1"/>
    </source>
</evidence>
<dbReference type="RefSeq" id="WP_205721897.1">
    <property type="nucleotide sequence ID" value="NZ_CP070608.1"/>
</dbReference>
<evidence type="ECO:0000313" key="2">
    <source>
        <dbReference type="Proteomes" id="UP000662783"/>
    </source>
</evidence>